<evidence type="ECO:0000256" key="2">
    <source>
        <dbReference type="SAM" id="SignalP"/>
    </source>
</evidence>
<dbReference type="AlphaFoldDB" id="A0A8J2S7I7"/>
<dbReference type="Pfam" id="PF01106">
    <property type="entry name" value="NifU"/>
    <property type="match status" value="1"/>
</dbReference>
<feature type="domain" description="NIF system FeS cluster assembly NifU C-terminal" evidence="3">
    <location>
        <begin position="66"/>
        <end position="131"/>
    </location>
</feature>
<accession>A0A8J2S7I7</accession>
<gene>
    <name evidence="4" type="ORF">PECAL_1P27180</name>
</gene>
<dbReference type="SUPFAM" id="SSF117916">
    <property type="entry name" value="Fe-S cluster assembly (FSCA) domain-like"/>
    <property type="match status" value="2"/>
</dbReference>
<evidence type="ECO:0000313" key="4">
    <source>
        <dbReference type="EMBL" id="CAH0366238.1"/>
    </source>
</evidence>
<dbReference type="GO" id="GO:0051536">
    <property type="term" value="F:iron-sulfur cluster binding"/>
    <property type="evidence" value="ECO:0007669"/>
    <property type="project" value="InterPro"/>
</dbReference>
<organism evidence="4 5">
    <name type="scientific">Pelagomonas calceolata</name>
    <dbReference type="NCBI Taxonomy" id="35677"/>
    <lineage>
        <taxon>Eukaryota</taxon>
        <taxon>Sar</taxon>
        <taxon>Stramenopiles</taxon>
        <taxon>Ochrophyta</taxon>
        <taxon>Pelagophyceae</taxon>
        <taxon>Pelagomonadales</taxon>
        <taxon>Pelagomonadaceae</taxon>
        <taxon>Pelagomonas</taxon>
    </lineage>
</organism>
<dbReference type="PANTHER" id="PTHR11178">
    <property type="entry name" value="IRON-SULFUR CLUSTER SCAFFOLD PROTEIN NFU-RELATED"/>
    <property type="match status" value="1"/>
</dbReference>
<feature type="signal peptide" evidence="2">
    <location>
        <begin position="1"/>
        <end position="21"/>
    </location>
</feature>
<name>A0A8J2S7I7_9STRA</name>
<reference evidence="4" key="1">
    <citation type="submission" date="2021-11" db="EMBL/GenBank/DDBJ databases">
        <authorList>
            <consortium name="Genoscope - CEA"/>
            <person name="William W."/>
        </authorList>
    </citation>
    <scope>NUCLEOTIDE SEQUENCE</scope>
</reference>
<evidence type="ECO:0000259" key="3">
    <source>
        <dbReference type="Pfam" id="PF01106"/>
    </source>
</evidence>
<evidence type="ECO:0000256" key="1">
    <source>
        <dbReference type="ARBA" id="ARBA00006420"/>
    </source>
</evidence>
<keyword evidence="5" id="KW-1185">Reference proteome</keyword>
<sequence length="218" mass="23549">MMVSTTAHALGCLALAAVAAAYTLPSTKINAPRWRRTARRAVDLSPFEEEVIRSADDQYPLTLDNVEMILDELRPYLMSDGGNVRVSGIEGPVVRLQLEGACGDCPSSTMTMKMGLERRLKEAIPEISEVVQVLPDAPDITEEAVDEVLDGVRPFLSVAGGSIDLVSVSGSGGIQPTVVLKLEGKSASLFSVKNEISQRIHRHFMASGLRVEWDGDNN</sequence>
<comment type="similarity">
    <text evidence="1">Belongs to the NifU family.</text>
</comment>
<protein>
    <recommendedName>
        <fullName evidence="3">NIF system FeS cluster assembly NifU C-terminal domain-containing protein</fullName>
    </recommendedName>
</protein>
<dbReference type="GO" id="GO:0016226">
    <property type="term" value="P:iron-sulfur cluster assembly"/>
    <property type="evidence" value="ECO:0007669"/>
    <property type="project" value="InterPro"/>
</dbReference>
<dbReference type="OrthoDB" id="565552at2759"/>
<dbReference type="InterPro" id="IPR001075">
    <property type="entry name" value="NIF_FeS_clus_asmbl_NifU_C"/>
</dbReference>
<dbReference type="Gene3D" id="3.30.300.130">
    <property type="entry name" value="Fe-S cluster assembly (FSCA)"/>
    <property type="match status" value="2"/>
</dbReference>
<dbReference type="InterPro" id="IPR034904">
    <property type="entry name" value="FSCA_dom_sf"/>
</dbReference>
<dbReference type="PANTHER" id="PTHR11178:SF25">
    <property type="entry name" value="NIFU-LIKE PROTEIN 3, CHLOROPLASTIC"/>
    <property type="match status" value="1"/>
</dbReference>
<comment type="caution">
    <text evidence="4">The sequence shown here is derived from an EMBL/GenBank/DDBJ whole genome shotgun (WGS) entry which is preliminary data.</text>
</comment>
<evidence type="ECO:0000313" key="5">
    <source>
        <dbReference type="Proteomes" id="UP000789595"/>
    </source>
</evidence>
<proteinExistence type="inferred from homology"/>
<dbReference type="GO" id="GO:0005506">
    <property type="term" value="F:iron ion binding"/>
    <property type="evidence" value="ECO:0007669"/>
    <property type="project" value="InterPro"/>
</dbReference>
<dbReference type="GO" id="GO:0005198">
    <property type="term" value="F:structural molecule activity"/>
    <property type="evidence" value="ECO:0007669"/>
    <property type="project" value="UniProtKB-ARBA"/>
</dbReference>
<dbReference type="Proteomes" id="UP000789595">
    <property type="component" value="Unassembled WGS sequence"/>
</dbReference>
<feature type="chain" id="PRO_5035220052" description="NIF system FeS cluster assembly NifU C-terminal domain-containing protein" evidence="2">
    <location>
        <begin position="22"/>
        <end position="218"/>
    </location>
</feature>
<dbReference type="GO" id="GO:0009536">
    <property type="term" value="C:plastid"/>
    <property type="evidence" value="ECO:0007669"/>
    <property type="project" value="UniProtKB-ARBA"/>
</dbReference>
<dbReference type="FunFam" id="3.30.300.130:FF:000003">
    <property type="entry name" value="NifU-like protein 3, chloroplastic"/>
    <property type="match status" value="1"/>
</dbReference>
<keyword evidence="2" id="KW-0732">Signal</keyword>
<dbReference type="EMBL" id="CAKKNE010000001">
    <property type="protein sequence ID" value="CAH0366238.1"/>
    <property type="molecule type" value="Genomic_DNA"/>
</dbReference>
<dbReference type="GO" id="GO:0005739">
    <property type="term" value="C:mitochondrion"/>
    <property type="evidence" value="ECO:0007669"/>
    <property type="project" value="TreeGrafter"/>
</dbReference>